<feature type="transmembrane region" description="Helical" evidence="1">
    <location>
        <begin position="421"/>
        <end position="440"/>
    </location>
</feature>
<dbReference type="OrthoDB" id="78513at2759"/>
<evidence type="ECO:0000313" key="2">
    <source>
        <dbReference type="EMBL" id="EQC28269.1"/>
    </source>
</evidence>
<dbReference type="EMBL" id="JH767196">
    <property type="protein sequence ID" value="EQC28269.1"/>
    <property type="molecule type" value="Genomic_DNA"/>
</dbReference>
<dbReference type="RefSeq" id="XP_008618273.1">
    <property type="nucleotide sequence ID" value="XM_008620051.1"/>
</dbReference>
<accession>T0PRY9</accession>
<dbReference type="Proteomes" id="UP000030762">
    <property type="component" value="Unassembled WGS sequence"/>
</dbReference>
<dbReference type="InParanoid" id="T0PRY9"/>
<gene>
    <name evidence="2" type="ORF">SDRG_13950</name>
</gene>
<evidence type="ECO:0000256" key="1">
    <source>
        <dbReference type="SAM" id="Phobius"/>
    </source>
</evidence>
<evidence type="ECO:0000313" key="3">
    <source>
        <dbReference type="Proteomes" id="UP000030762"/>
    </source>
</evidence>
<keyword evidence="1" id="KW-0472">Membrane</keyword>
<proteinExistence type="predicted"/>
<keyword evidence="1" id="KW-1133">Transmembrane helix</keyword>
<name>T0PRY9_SAPDV</name>
<organism evidence="2 3">
    <name type="scientific">Saprolegnia diclina (strain VS20)</name>
    <dbReference type="NCBI Taxonomy" id="1156394"/>
    <lineage>
        <taxon>Eukaryota</taxon>
        <taxon>Sar</taxon>
        <taxon>Stramenopiles</taxon>
        <taxon>Oomycota</taxon>
        <taxon>Saprolegniomycetes</taxon>
        <taxon>Saprolegniales</taxon>
        <taxon>Saprolegniaceae</taxon>
        <taxon>Saprolegnia</taxon>
    </lineage>
</organism>
<reference evidence="2 3" key="1">
    <citation type="submission" date="2012-04" db="EMBL/GenBank/DDBJ databases">
        <title>The Genome Sequence of Saprolegnia declina VS20.</title>
        <authorList>
            <consortium name="The Broad Institute Genome Sequencing Platform"/>
            <person name="Russ C."/>
            <person name="Nusbaum C."/>
            <person name="Tyler B."/>
            <person name="van West P."/>
            <person name="Dieguez-Uribeondo J."/>
            <person name="de Bruijn I."/>
            <person name="Tripathy S."/>
            <person name="Jiang R."/>
            <person name="Young S.K."/>
            <person name="Zeng Q."/>
            <person name="Gargeya S."/>
            <person name="Fitzgerald M."/>
            <person name="Haas B."/>
            <person name="Abouelleil A."/>
            <person name="Alvarado L."/>
            <person name="Arachchi H.M."/>
            <person name="Berlin A."/>
            <person name="Chapman S.B."/>
            <person name="Goldberg J."/>
            <person name="Griggs A."/>
            <person name="Gujja S."/>
            <person name="Hansen M."/>
            <person name="Howarth C."/>
            <person name="Imamovic A."/>
            <person name="Larimer J."/>
            <person name="McCowen C."/>
            <person name="Montmayeur A."/>
            <person name="Murphy C."/>
            <person name="Neiman D."/>
            <person name="Pearson M."/>
            <person name="Priest M."/>
            <person name="Roberts A."/>
            <person name="Saif S."/>
            <person name="Shea T."/>
            <person name="Sisk P."/>
            <person name="Sykes S."/>
            <person name="Wortman J."/>
            <person name="Nusbaum C."/>
            <person name="Birren B."/>
        </authorList>
    </citation>
    <scope>NUCLEOTIDE SEQUENCE [LARGE SCALE GENOMIC DNA]</scope>
    <source>
        <strain evidence="2 3">VS20</strain>
    </source>
</reference>
<dbReference type="AlphaFoldDB" id="T0PRY9"/>
<dbReference type="OMA" id="WAINDFI"/>
<feature type="transmembrane region" description="Helical" evidence="1">
    <location>
        <begin position="343"/>
        <end position="360"/>
    </location>
</feature>
<keyword evidence="1" id="KW-0812">Transmembrane</keyword>
<dbReference type="GeneID" id="19954677"/>
<sequence>MRQARYAVVSPKTPPLSVVGAKVIAFASYLTGIAVLCLVGLDTISNNWAINNFVGNGYQFLTPLATASGTADLLRQYSFAKGASLTDMSKVAQWMFNYTMTQLVTPDNDKVFLLSAGTFETSATLDQCGFWKGVYAAPSLTVQLGGATDSISYLRGQAFSHTFTDDMTKNLGNTSMGRSQLSALGYTPARLQADVRLTVPVTLVNASRPQSMPVIFYRYFPRSYCTGCSPSATFGRGHCNLTFVYNASSASVRVTSGVFIDQTPYHLGLMLPQSVFTAASNYLKCIALLCAIGGYLASRRTVQWLEAAPGTIWDSIVRTIAPRCFPHPSYALRFDRFSYNNDLFVGLFALAVLLDINHAITFIRDVNVFNATSPQLGMTIQLFALSTRLLWLNCATLKLLKLAWHVISTATYSGESRVMGFLNLRNVTSLYLSAILLFYVPPFIEYNNAVRVGLKNTVEPLDGTIIDLLDSWYVRGTWAISGGLLLNILLVLAFDQVINRRFWRRMANNSLARQATFNSTSILMDFVSDVDVNSAVLACKARRLLMLQWYFLSHLQTFGLPEKDLLRAKKLAQQRRVSVQPTTTTSSNVDTAGEMLCTVAQDSGHHIHLLDDQFTDITSLVLNIKVLKDTSVTIH</sequence>
<feature type="transmembrane region" description="Helical" evidence="1">
    <location>
        <begin position="380"/>
        <end position="400"/>
    </location>
</feature>
<feature type="transmembrane region" description="Helical" evidence="1">
    <location>
        <begin position="478"/>
        <end position="498"/>
    </location>
</feature>
<protein>
    <submittedName>
        <fullName evidence="2">Uncharacterized protein</fullName>
    </submittedName>
</protein>
<keyword evidence="3" id="KW-1185">Reference proteome</keyword>
<dbReference type="VEuPathDB" id="FungiDB:SDRG_13950"/>